<dbReference type="PROSITE" id="PS51914">
    <property type="entry name" value="MRH"/>
    <property type="match status" value="1"/>
</dbReference>
<organism evidence="6 7">
    <name type="scientific">Clydaea vesicula</name>
    <dbReference type="NCBI Taxonomy" id="447962"/>
    <lineage>
        <taxon>Eukaryota</taxon>
        <taxon>Fungi</taxon>
        <taxon>Fungi incertae sedis</taxon>
        <taxon>Chytridiomycota</taxon>
        <taxon>Chytridiomycota incertae sedis</taxon>
        <taxon>Chytridiomycetes</taxon>
        <taxon>Lobulomycetales</taxon>
        <taxon>Lobulomycetaceae</taxon>
        <taxon>Clydaea</taxon>
    </lineage>
</organism>
<protein>
    <recommendedName>
        <fullName evidence="5">MRH domain-containing protein</fullName>
    </recommendedName>
</protein>
<keyword evidence="7" id="KW-1185">Reference proteome</keyword>
<dbReference type="PANTHER" id="PTHR36424:SF1">
    <property type="entry name" value="LOW AFFINITY K(+) TRANSPORTER 1-RELATED"/>
    <property type="match status" value="1"/>
</dbReference>
<dbReference type="EMBL" id="JADGJW010000025">
    <property type="protein sequence ID" value="KAJ3226969.1"/>
    <property type="molecule type" value="Genomic_DNA"/>
</dbReference>
<proteinExistence type="predicted"/>
<evidence type="ECO:0000313" key="7">
    <source>
        <dbReference type="Proteomes" id="UP001211065"/>
    </source>
</evidence>
<dbReference type="SUPFAM" id="SSF50911">
    <property type="entry name" value="Mannose 6-phosphate receptor domain"/>
    <property type="match status" value="1"/>
</dbReference>
<dbReference type="InterPro" id="IPR009011">
    <property type="entry name" value="Man6P_isomerase_rcpt-bd_dom_sf"/>
</dbReference>
<feature type="compositionally biased region" description="Polar residues" evidence="3">
    <location>
        <begin position="738"/>
        <end position="752"/>
    </location>
</feature>
<dbReference type="Gene3D" id="2.70.130.10">
    <property type="entry name" value="Mannose-6-phosphate receptor binding domain"/>
    <property type="match status" value="1"/>
</dbReference>
<keyword evidence="4" id="KW-0812">Transmembrane</keyword>
<reference evidence="6" key="1">
    <citation type="submission" date="2020-05" db="EMBL/GenBank/DDBJ databases">
        <title>Phylogenomic resolution of chytrid fungi.</title>
        <authorList>
            <person name="Stajich J.E."/>
            <person name="Amses K."/>
            <person name="Simmons R."/>
            <person name="Seto K."/>
            <person name="Myers J."/>
            <person name="Bonds A."/>
            <person name="Quandt C.A."/>
            <person name="Barry K."/>
            <person name="Liu P."/>
            <person name="Grigoriev I."/>
            <person name="Longcore J.E."/>
            <person name="James T.Y."/>
        </authorList>
    </citation>
    <scope>NUCLEOTIDE SEQUENCE</scope>
    <source>
        <strain evidence="6">JEL0476</strain>
    </source>
</reference>
<evidence type="ECO:0000259" key="5">
    <source>
        <dbReference type="PROSITE" id="PS51914"/>
    </source>
</evidence>
<evidence type="ECO:0000313" key="6">
    <source>
        <dbReference type="EMBL" id="KAJ3226969.1"/>
    </source>
</evidence>
<keyword evidence="4" id="KW-1133">Transmembrane helix</keyword>
<keyword evidence="4" id="KW-0472">Membrane</keyword>
<feature type="transmembrane region" description="Helical" evidence="4">
    <location>
        <begin position="542"/>
        <end position="566"/>
    </location>
</feature>
<dbReference type="AlphaFoldDB" id="A0AAD5Y360"/>
<keyword evidence="1" id="KW-0732">Signal</keyword>
<dbReference type="Proteomes" id="UP001211065">
    <property type="component" value="Unassembled WGS sequence"/>
</dbReference>
<accession>A0AAD5Y360</accession>
<name>A0AAD5Y360_9FUNG</name>
<evidence type="ECO:0000256" key="1">
    <source>
        <dbReference type="ARBA" id="ARBA00022729"/>
    </source>
</evidence>
<evidence type="ECO:0000256" key="3">
    <source>
        <dbReference type="SAM" id="MobiDB-lite"/>
    </source>
</evidence>
<keyword evidence="2" id="KW-1015">Disulfide bond</keyword>
<gene>
    <name evidence="6" type="ORF">HK099_003761</name>
</gene>
<evidence type="ECO:0000256" key="4">
    <source>
        <dbReference type="SAM" id="Phobius"/>
    </source>
</evidence>
<dbReference type="GO" id="GO:0015079">
    <property type="term" value="F:potassium ion transmembrane transporter activity"/>
    <property type="evidence" value="ECO:0007669"/>
    <property type="project" value="InterPro"/>
</dbReference>
<dbReference type="GO" id="GO:0005886">
    <property type="term" value="C:plasma membrane"/>
    <property type="evidence" value="ECO:0007669"/>
    <property type="project" value="InterPro"/>
</dbReference>
<comment type="caution">
    <text evidence="6">The sequence shown here is derived from an EMBL/GenBank/DDBJ whole genome shotgun (WGS) entry which is preliminary data.</text>
</comment>
<feature type="region of interest" description="Disordered" evidence="3">
    <location>
        <begin position="717"/>
        <end position="752"/>
    </location>
</feature>
<feature type="compositionally biased region" description="Polar residues" evidence="3">
    <location>
        <begin position="717"/>
        <end position="730"/>
    </location>
</feature>
<dbReference type="Pfam" id="PF16944">
    <property type="entry name" value="KCH"/>
    <property type="match status" value="1"/>
</dbReference>
<dbReference type="InterPro" id="IPR044865">
    <property type="entry name" value="MRH_dom"/>
</dbReference>
<feature type="transmembrane region" description="Helical" evidence="4">
    <location>
        <begin position="394"/>
        <end position="417"/>
    </location>
</feature>
<dbReference type="PANTHER" id="PTHR36424">
    <property type="entry name" value="PHEROMONE-REGULATED MEMBRANE PROTEIN 6"/>
    <property type="match status" value="1"/>
</dbReference>
<evidence type="ECO:0000256" key="2">
    <source>
        <dbReference type="ARBA" id="ARBA00023157"/>
    </source>
</evidence>
<dbReference type="InterPro" id="IPR031606">
    <property type="entry name" value="Kch1/2"/>
</dbReference>
<sequence>MKIRSHLSQIHVLNDVEKKELSLLTKQQQEIKKNENNFILGLYSDLPTKNAISEKNEKEIGPSSTEIVSYKNSEDGETSFIRQKWSGGTFCEIKMVPRTVEVEYHCLPNTEDHIAFFKETSLCNYKIIINTWRICDDIAFVPKQKENLINLICSPRGEFTDVDSKLNANEEHDNASGKYLSIMDLVKLVNYESIPVLPKFKPTPVNQQSATSQNNEVFNVFDSVVKLINQKISKDGKGLNEYSEEAKIKFIEDLNSEEVEMFVIDADGVKRKVKKHTPKRAEKKLTAKDYEEFKRKEDDMISEGKANSLEEVIKKKEELINLELLEFKKKYEEELKKLGLDFTEENNEENKEGNAELADNFNSGCNITEAGGDSFMNNPALCFKKGTVSKHLDYLPRVLIILGSVLISFVLLVIDWIKAKRIIKSKDISYSLTSNVTYRYYSIQSYAYFCFFQKVQNSRRTIDILAFYVFFTFKSWKKLFLAELPRQFLYGLFFVENLIQTFQDQKGLKANKMLSQFDLLLLSFKVYFQNISNNPSILAQQCLMLFTVLIWIFSFISFICAILIYFPLLAKIQGNLKEYCCHKIDKRIDGILRKQSKKRVEQARRHELEEIGNMKNGGINFNPDVYSDSDVTSDISNSTRGAKRVPPPLGLSVGPTIPQVREEDFLPHQYSQVPHYNQVQYSQQPLHYNVHGFQAQYHPSSNVNFSQHQPISQYSISSYNGSQQTSQYDRSNFDDRSLLSNPTRNYSKNQFY</sequence>
<feature type="region of interest" description="Disordered" evidence="3">
    <location>
        <begin position="632"/>
        <end position="653"/>
    </location>
</feature>
<feature type="domain" description="MRH" evidence="5">
    <location>
        <begin position="14"/>
        <end position="137"/>
    </location>
</feature>